<feature type="compositionally biased region" description="Low complexity" evidence="8">
    <location>
        <begin position="937"/>
        <end position="947"/>
    </location>
</feature>
<protein>
    <recommendedName>
        <fullName evidence="9">C2H2-type domain-containing protein</fullName>
    </recommendedName>
</protein>
<gene>
    <name evidence="10" type="ORF">PAN0_006d3044</name>
</gene>
<name>A0A081CDT3_PSEA2</name>
<dbReference type="PROSITE" id="PS00028">
    <property type="entry name" value="ZINC_FINGER_C2H2_1"/>
    <property type="match status" value="4"/>
</dbReference>
<evidence type="ECO:0000259" key="9">
    <source>
        <dbReference type="PROSITE" id="PS50157"/>
    </source>
</evidence>
<feature type="compositionally biased region" description="Basic and acidic residues" evidence="8">
    <location>
        <begin position="419"/>
        <end position="428"/>
    </location>
</feature>
<feature type="compositionally biased region" description="Basic and acidic residues" evidence="8">
    <location>
        <begin position="752"/>
        <end position="765"/>
    </location>
</feature>
<feature type="region of interest" description="Disordered" evidence="8">
    <location>
        <begin position="1118"/>
        <end position="1180"/>
    </location>
</feature>
<reference evidence="11" key="1">
    <citation type="journal article" date="2014" name="Genome Announc.">
        <title>Draft Genome Sequence of the Yeast Pseudozyma antarctica Type Strain JCM10317, a Producer of the Glycolipid Biosurfactants, Mannosylerythritol Lipids.</title>
        <authorList>
            <person name="Saika A."/>
            <person name="Koike H."/>
            <person name="Hori T."/>
            <person name="Fukuoka T."/>
            <person name="Sato S."/>
            <person name="Habe H."/>
            <person name="Kitamoto D."/>
            <person name="Morita T."/>
        </authorList>
    </citation>
    <scope>NUCLEOTIDE SEQUENCE [LARGE SCALE GENOMIC DNA]</scope>
    <source>
        <strain evidence="11">JCM 10317</strain>
    </source>
</reference>
<organism evidence="10 11">
    <name type="scientific">Pseudozyma antarctica</name>
    <name type="common">Yeast</name>
    <name type="synonym">Candida antarctica</name>
    <dbReference type="NCBI Taxonomy" id="84753"/>
    <lineage>
        <taxon>Eukaryota</taxon>
        <taxon>Fungi</taxon>
        <taxon>Dikarya</taxon>
        <taxon>Basidiomycota</taxon>
        <taxon>Ustilaginomycotina</taxon>
        <taxon>Ustilaginomycetes</taxon>
        <taxon>Ustilaginales</taxon>
        <taxon>Ustilaginaceae</taxon>
        <taxon>Moesziomyces</taxon>
    </lineage>
</organism>
<feature type="region of interest" description="Disordered" evidence="8">
    <location>
        <begin position="870"/>
        <end position="994"/>
    </location>
</feature>
<feature type="compositionally biased region" description="Low complexity" evidence="8">
    <location>
        <begin position="975"/>
        <end position="984"/>
    </location>
</feature>
<dbReference type="EMBL" id="DF830073">
    <property type="protein sequence ID" value="GAK64829.1"/>
    <property type="molecule type" value="Genomic_DNA"/>
</dbReference>
<feature type="compositionally biased region" description="Basic residues" evidence="8">
    <location>
        <begin position="883"/>
        <end position="895"/>
    </location>
</feature>
<evidence type="ECO:0000313" key="11">
    <source>
        <dbReference type="Proteomes" id="UP000053758"/>
    </source>
</evidence>
<keyword evidence="4 7" id="KW-0863">Zinc-finger</keyword>
<feature type="compositionally biased region" description="Low complexity" evidence="8">
    <location>
        <begin position="726"/>
        <end position="751"/>
    </location>
</feature>
<dbReference type="Proteomes" id="UP000053758">
    <property type="component" value="Unassembled WGS sequence"/>
</dbReference>
<dbReference type="Pfam" id="PF00096">
    <property type="entry name" value="zf-C2H2"/>
    <property type="match status" value="3"/>
</dbReference>
<dbReference type="GO" id="GO:0031519">
    <property type="term" value="C:PcG protein complex"/>
    <property type="evidence" value="ECO:0007669"/>
    <property type="project" value="TreeGrafter"/>
</dbReference>
<feature type="domain" description="C2H2-type" evidence="9">
    <location>
        <begin position="852"/>
        <end position="876"/>
    </location>
</feature>
<evidence type="ECO:0000256" key="6">
    <source>
        <dbReference type="ARBA" id="ARBA00023242"/>
    </source>
</evidence>
<sequence>MKGIVDALPSRIGSKRSEVRNDGGSAAKWPLGLLLAPSGDFLIWHASSPLWACAWTHLGQLTLSASVAFCAVTPLAARAACCVPSLQPWLRLALPCLALPWPARSLARLPACLPVPPAVILRNYSSLLRHWQWQLQLEPTHHTGSSSAQHPVKALSPALLLPKPLSRHASLRLALPFLLPSLRLHLTPLPRLRPFRVLWSLSPSRVADSPSASSVCLVACLFGSVALPAATPFQPRSPLPATPPRLARSLCCRSFASHRPPILPHLPYPPHPSSRSLFRLAITRLPAVSTHDTLRATLNPGASQNAKLRSRLIRSSRRYLASPTSDATPIAALLVFRTTIINLDPTQPTPTTGVEQHRAKMAASPELIRFTDSLLNTDNMLSPLHHTFAAADAATRRTSAGEPLSASSPRIGEAYVNSPKRDPLRDGYRATPPSSAWRHSGSYTGRDGSPWYTDARSSPFASSAARDYATLELESSLGAPTHPAGDPSMHYGDTSNADNVVALLHAAAAADEANKHADRSNENRFPSPSAFYQQGMPTYGIPPYSAAYRSSSSGLGFTNSPNLGFARPYRGVDGSMDAPSPYGQAAATVQPSATASSAQDEDVKTQIKTEPATAEVDPQPAAKKPRARGRKKSVVKVENDEASASVSTSNAPTALDSVVSAALAASEAPAAYASTAFAPYGYPDYSATAMPATAFSANPLVSLAAQVSGALAAPATTSQALVSSEPTAQAAPPAAKAGSATSAASPTSPGKSKTESDAGGPKLHECETCGKSFSRRSDLARHRRIHTGERPYPCDYPGCGKSFIQRSALTVHSRVHSGERPHKCEFEGCDKSFSDSSSLARHRRTHTGRRPYVCDFPKCGKMFTRRTTLNRHSRCHQPGYVKPKSRGKGRGKGKKSGAEGDANAGDDDDDDDEDDDDEDDEDEDSEDDEEDEDSEAESGSGSEPAESVTPPETSAQVAKGAKRAAPGRGRKNSNAKKANTGNAAGVVNRMNRSASDAEAAMTLAQAALQAQFNPYYAEQINAPGTDAPSSNATSSMPWSYPMSAQDGTAALLAASNHSSFSPGMGSNDSNEAMEAAAAVLGGFANSPSATSNGADAAHASSLSEAQLLLDAAMSPVSKHATIPGTSDANKGAAARGRGRGRGRGAQAGGRSSRPSNLSTATGAESSEAASDETPAAEPSS</sequence>
<evidence type="ECO:0000256" key="5">
    <source>
        <dbReference type="ARBA" id="ARBA00022833"/>
    </source>
</evidence>
<evidence type="ECO:0000256" key="1">
    <source>
        <dbReference type="ARBA" id="ARBA00004123"/>
    </source>
</evidence>
<feature type="compositionally biased region" description="Acidic residues" evidence="8">
    <location>
        <begin position="904"/>
        <end position="936"/>
    </location>
</feature>
<comment type="subcellular location">
    <subcellularLocation>
        <location evidence="1">Nucleus</location>
    </subcellularLocation>
</comment>
<feature type="compositionally biased region" description="Low complexity" evidence="8">
    <location>
        <begin position="1158"/>
        <end position="1180"/>
    </location>
</feature>
<dbReference type="GO" id="GO:0000785">
    <property type="term" value="C:chromatin"/>
    <property type="evidence" value="ECO:0007669"/>
    <property type="project" value="TreeGrafter"/>
</dbReference>
<dbReference type="GeneID" id="26303889"/>
<keyword evidence="2" id="KW-0479">Metal-binding</keyword>
<dbReference type="RefSeq" id="XP_014657172.1">
    <property type="nucleotide sequence ID" value="XM_014801686.1"/>
</dbReference>
<feature type="domain" description="C2H2-type" evidence="9">
    <location>
        <begin position="764"/>
        <end position="791"/>
    </location>
</feature>
<dbReference type="SUPFAM" id="SSF57667">
    <property type="entry name" value="beta-beta-alpha zinc fingers"/>
    <property type="match status" value="2"/>
</dbReference>
<dbReference type="FunFam" id="3.30.160.60:FF:000125">
    <property type="entry name" value="Putative zinc finger protein 143"/>
    <property type="match status" value="2"/>
</dbReference>
<dbReference type="AlphaFoldDB" id="A0A081CDT3"/>
<keyword evidence="11" id="KW-1185">Reference proteome</keyword>
<dbReference type="Gene3D" id="3.30.160.60">
    <property type="entry name" value="Classic Zinc Finger"/>
    <property type="match status" value="4"/>
</dbReference>
<feature type="region of interest" description="Disordered" evidence="8">
    <location>
        <begin position="723"/>
        <end position="765"/>
    </location>
</feature>
<dbReference type="InterPro" id="IPR036236">
    <property type="entry name" value="Znf_C2H2_sf"/>
</dbReference>
<dbReference type="InterPro" id="IPR013087">
    <property type="entry name" value="Znf_C2H2_type"/>
</dbReference>
<accession>A0A081CDT3</accession>
<feature type="compositionally biased region" description="Basic residues" evidence="8">
    <location>
        <begin position="623"/>
        <end position="634"/>
    </location>
</feature>
<evidence type="ECO:0000256" key="8">
    <source>
        <dbReference type="SAM" id="MobiDB-lite"/>
    </source>
</evidence>
<feature type="domain" description="C2H2-type" evidence="9">
    <location>
        <begin position="822"/>
        <end position="851"/>
    </location>
</feature>
<evidence type="ECO:0000256" key="7">
    <source>
        <dbReference type="PROSITE-ProRule" id="PRU00042"/>
    </source>
</evidence>
<dbReference type="PROSITE" id="PS50157">
    <property type="entry name" value="ZINC_FINGER_C2H2_2"/>
    <property type="match status" value="4"/>
</dbReference>
<dbReference type="GO" id="GO:0000981">
    <property type="term" value="F:DNA-binding transcription factor activity, RNA polymerase II-specific"/>
    <property type="evidence" value="ECO:0007669"/>
    <property type="project" value="UniProtKB-ARBA"/>
</dbReference>
<dbReference type="GO" id="GO:0000978">
    <property type="term" value="F:RNA polymerase II cis-regulatory region sequence-specific DNA binding"/>
    <property type="evidence" value="ECO:0007669"/>
    <property type="project" value="TreeGrafter"/>
</dbReference>
<dbReference type="PANTHER" id="PTHR14003:SF20">
    <property type="entry name" value="FINGER DOMAIN PROTEIN, PUTATIVE (AFU_ORTHOLOGUE AFUA_4G10380)-RELATED"/>
    <property type="match status" value="1"/>
</dbReference>
<proteinExistence type="predicted"/>
<feature type="region of interest" description="Disordered" evidence="8">
    <location>
        <begin position="399"/>
        <end position="452"/>
    </location>
</feature>
<feature type="domain" description="C2H2-type" evidence="9">
    <location>
        <begin position="792"/>
        <end position="821"/>
    </location>
</feature>
<evidence type="ECO:0000256" key="2">
    <source>
        <dbReference type="ARBA" id="ARBA00022723"/>
    </source>
</evidence>
<dbReference type="GO" id="GO:0005667">
    <property type="term" value="C:transcription regulator complex"/>
    <property type="evidence" value="ECO:0007669"/>
    <property type="project" value="TreeGrafter"/>
</dbReference>
<dbReference type="FunFam" id="3.30.160.60:FF:001498">
    <property type="entry name" value="Zinc finger protein 404"/>
    <property type="match status" value="1"/>
</dbReference>
<evidence type="ECO:0000256" key="4">
    <source>
        <dbReference type="ARBA" id="ARBA00022771"/>
    </source>
</evidence>
<dbReference type="PANTHER" id="PTHR14003">
    <property type="entry name" value="TRANSCRIPTIONAL REPRESSOR PROTEIN YY"/>
    <property type="match status" value="1"/>
</dbReference>
<dbReference type="SMART" id="SM00355">
    <property type="entry name" value="ZnF_C2H2"/>
    <property type="match status" value="4"/>
</dbReference>
<keyword evidence="6" id="KW-0539">Nucleus</keyword>
<dbReference type="HOGENOM" id="CLU_008107_0_0_1"/>
<feature type="region of interest" description="Disordered" evidence="8">
    <location>
        <begin position="575"/>
        <end position="650"/>
    </location>
</feature>
<evidence type="ECO:0000313" key="10">
    <source>
        <dbReference type="EMBL" id="GAK64829.1"/>
    </source>
</evidence>
<evidence type="ECO:0000256" key="3">
    <source>
        <dbReference type="ARBA" id="ARBA00022737"/>
    </source>
</evidence>
<keyword evidence="5" id="KW-0862">Zinc</keyword>
<feature type="compositionally biased region" description="Polar residues" evidence="8">
    <location>
        <begin position="587"/>
        <end position="598"/>
    </location>
</feature>
<dbReference type="GO" id="GO:0008270">
    <property type="term" value="F:zinc ion binding"/>
    <property type="evidence" value="ECO:0007669"/>
    <property type="project" value="UniProtKB-KW"/>
</dbReference>
<keyword evidence="3" id="KW-0677">Repeat</keyword>